<proteinExistence type="inferred from homology"/>
<evidence type="ECO:0000256" key="1">
    <source>
        <dbReference type="ARBA" id="ARBA00006908"/>
    </source>
</evidence>
<feature type="compositionally biased region" description="Low complexity" evidence="3">
    <location>
        <begin position="31"/>
        <end position="51"/>
    </location>
</feature>
<keyword evidence="2" id="KW-0560">Oxidoreductase</keyword>
<dbReference type="Gene3D" id="3.40.1500.20">
    <property type="match status" value="1"/>
</dbReference>
<dbReference type="EMBL" id="CAICTM010001119">
    <property type="protein sequence ID" value="CAB9520628.1"/>
    <property type="molecule type" value="Genomic_DNA"/>
</dbReference>
<protein>
    <submittedName>
        <fullName evidence="5">Dihydrobiliverdin:ferredoxin oxidoreductase</fullName>
    </submittedName>
</protein>
<sequence length="392" mass="45264">MTRLLQHLFFTWLSCSLADAFTTAPNQFQSSFLGQSSPSPSPWHSSTSISSGGTFMRGGTIKMDMEEPYSHAKTKFKVPLPQFQTHLHIPKPPQQQKQEQTVLDNKNRNMQEIDLALAQHGMPWKSSIDPTYANPRDPTSQELFYMPFFEWQLDFMKTHLTDLRLVPTASQQGQDLTYLSNPDQQVRMVTYTFSSKEFRKIRMTVYDAGNRTQVFTSLWYPNEDYNLPVLGTDLLQFASGTRHLCVVDLQPTSSSTKKYEHLLKPIRDHYPSLQGRMTKRFYDESQFFSQQMLYSRFDDWQASQQSHPAYTDLFPAYQQYVQTHLSLIQTATPNPHTRHSVRQGQAAYDAYSAVRDPAHAMFAKVFGPDVADAFVYDVLFSYSKEHDQQPQV</sequence>
<dbReference type="AlphaFoldDB" id="A0A9N8HMI2"/>
<gene>
    <name evidence="5" type="ORF">SEMRO_1121_G243430.1</name>
</gene>
<feature type="region of interest" description="Disordered" evidence="3">
    <location>
        <begin position="31"/>
        <end position="57"/>
    </location>
</feature>
<comment type="caution">
    <text evidence="5">The sequence shown here is derived from an EMBL/GenBank/DDBJ whole genome shotgun (WGS) entry which is preliminary data.</text>
</comment>
<dbReference type="InterPro" id="IPR009249">
    <property type="entry name" value="Ferredoxin-dep_bilin_Rdtase"/>
</dbReference>
<dbReference type="PANTHER" id="PTHR34557">
    <property type="entry name" value="PHYTOCHROMOBILIN:FERREDOXIN OXIDOREDUCTASE, CHLOROPLASTIC"/>
    <property type="match status" value="1"/>
</dbReference>
<reference evidence="5" key="1">
    <citation type="submission" date="2020-06" db="EMBL/GenBank/DDBJ databases">
        <authorList>
            <consortium name="Plant Systems Biology data submission"/>
        </authorList>
    </citation>
    <scope>NUCLEOTIDE SEQUENCE</scope>
    <source>
        <strain evidence="5">D6</strain>
    </source>
</reference>
<keyword evidence="6" id="KW-1185">Reference proteome</keyword>
<name>A0A9N8HMI2_9STRA</name>
<dbReference type="GO" id="GO:0050897">
    <property type="term" value="F:cobalt ion binding"/>
    <property type="evidence" value="ECO:0007669"/>
    <property type="project" value="InterPro"/>
</dbReference>
<dbReference type="OrthoDB" id="496703at2759"/>
<accession>A0A9N8HMI2</accession>
<feature type="chain" id="PRO_5040493684" evidence="4">
    <location>
        <begin position="21"/>
        <end position="392"/>
    </location>
</feature>
<dbReference type="Proteomes" id="UP001153069">
    <property type="component" value="Unassembled WGS sequence"/>
</dbReference>
<evidence type="ECO:0000256" key="3">
    <source>
        <dbReference type="SAM" id="MobiDB-lite"/>
    </source>
</evidence>
<comment type="similarity">
    <text evidence="1">Belongs to the HY2 family.</text>
</comment>
<dbReference type="PROSITE" id="PS51257">
    <property type="entry name" value="PROKAR_LIPOPROTEIN"/>
    <property type="match status" value="1"/>
</dbReference>
<dbReference type="GO" id="GO:0016636">
    <property type="term" value="F:oxidoreductase activity, acting on the CH-CH group of donors, iron-sulfur protein as acceptor"/>
    <property type="evidence" value="ECO:0007669"/>
    <property type="project" value="InterPro"/>
</dbReference>
<evidence type="ECO:0000313" key="5">
    <source>
        <dbReference type="EMBL" id="CAB9520628.1"/>
    </source>
</evidence>
<evidence type="ECO:0000313" key="6">
    <source>
        <dbReference type="Proteomes" id="UP001153069"/>
    </source>
</evidence>
<evidence type="ECO:0000256" key="4">
    <source>
        <dbReference type="SAM" id="SignalP"/>
    </source>
</evidence>
<evidence type="ECO:0000256" key="2">
    <source>
        <dbReference type="ARBA" id="ARBA00023002"/>
    </source>
</evidence>
<organism evidence="5 6">
    <name type="scientific">Seminavis robusta</name>
    <dbReference type="NCBI Taxonomy" id="568900"/>
    <lineage>
        <taxon>Eukaryota</taxon>
        <taxon>Sar</taxon>
        <taxon>Stramenopiles</taxon>
        <taxon>Ochrophyta</taxon>
        <taxon>Bacillariophyta</taxon>
        <taxon>Bacillariophyceae</taxon>
        <taxon>Bacillariophycidae</taxon>
        <taxon>Naviculales</taxon>
        <taxon>Naviculaceae</taxon>
        <taxon>Seminavis</taxon>
    </lineage>
</organism>
<dbReference type="PANTHER" id="PTHR34557:SF1">
    <property type="entry name" value="PHYTOCHROMOBILIN:FERREDOXIN OXIDOREDUCTASE, CHLOROPLASTIC"/>
    <property type="match status" value="1"/>
</dbReference>
<feature type="signal peptide" evidence="4">
    <location>
        <begin position="1"/>
        <end position="20"/>
    </location>
</feature>
<keyword evidence="4" id="KW-0732">Signal</keyword>
<dbReference type="GO" id="GO:0010024">
    <property type="term" value="P:phytochromobilin biosynthetic process"/>
    <property type="evidence" value="ECO:0007669"/>
    <property type="project" value="InterPro"/>
</dbReference>
<dbReference type="Pfam" id="PF05996">
    <property type="entry name" value="Fe_bilin_red"/>
    <property type="match status" value="1"/>
</dbReference>